<evidence type="ECO:0000313" key="1">
    <source>
        <dbReference type="EMBL" id="GAA95482.1"/>
    </source>
</evidence>
<dbReference type="EMBL" id="BABT02000062">
    <property type="protein sequence ID" value="GAA95482.1"/>
    <property type="molecule type" value="Genomic_DNA"/>
</dbReference>
<organism evidence="1 2">
    <name type="scientific">Mixia osmundae (strain CBS 9802 / IAM 14324 / JCM 22182 / KY 12970)</name>
    <dbReference type="NCBI Taxonomy" id="764103"/>
    <lineage>
        <taxon>Eukaryota</taxon>
        <taxon>Fungi</taxon>
        <taxon>Dikarya</taxon>
        <taxon>Basidiomycota</taxon>
        <taxon>Pucciniomycotina</taxon>
        <taxon>Mixiomycetes</taxon>
        <taxon>Mixiales</taxon>
        <taxon>Mixiaceae</taxon>
        <taxon>Mixia</taxon>
    </lineage>
</organism>
<keyword evidence="2" id="KW-1185">Reference proteome</keyword>
<dbReference type="Proteomes" id="UP000009131">
    <property type="component" value="Unassembled WGS sequence"/>
</dbReference>
<sequence>MNRRGRSWARSVSYPGSAPRTKVVTRFFAPFRSLGQRSSVVCSGAASSAEAGTCLTCLPHSILKTTELCGNEPTVVCEQSVHMRLR</sequence>
<accession>G7DY22</accession>
<proteinExistence type="predicted"/>
<dbReference type="RefSeq" id="XP_014569994.1">
    <property type="nucleotide sequence ID" value="XM_014714508.1"/>
</dbReference>
<comment type="caution">
    <text evidence="1">The sequence shown here is derived from an EMBL/GenBank/DDBJ whole genome shotgun (WGS) entry which is preliminary data.</text>
</comment>
<dbReference type="HOGENOM" id="CLU_2498345_0_0_1"/>
<protein>
    <submittedName>
        <fullName evidence="1">Uncharacterized protein</fullName>
    </submittedName>
</protein>
<name>G7DY22_MIXOS</name>
<reference evidence="1 2" key="1">
    <citation type="journal article" date="2011" name="J. Gen. Appl. Microbiol.">
        <title>Draft genome sequencing of the enigmatic basidiomycete Mixia osmundae.</title>
        <authorList>
            <person name="Nishida H."/>
            <person name="Nagatsuka Y."/>
            <person name="Sugiyama J."/>
        </authorList>
    </citation>
    <scope>NUCLEOTIDE SEQUENCE [LARGE SCALE GENOMIC DNA]</scope>
    <source>
        <strain evidence="2">CBS 9802 / IAM 14324 / JCM 22182 / KY 12970</strain>
    </source>
</reference>
<dbReference type="InParanoid" id="G7DY22"/>
<evidence type="ECO:0000313" key="2">
    <source>
        <dbReference type="Proteomes" id="UP000009131"/>
    </source>
</evidence>
<dbReference type="AlphaFoldDB" id="G7DY22"/>
<gene>
    <name evidence="1" type="primary">Mo02136</name>
    <name evidence="1" type="ORF">E5Q_02136</name>
</gene>
<reference evidence="1 2" key="2">
    <citation type="journal article" date="2012" name="Open Biol.">
        <title>Characteristics of nucleosomes and linker DNA regions on the genome of the basidiomycete Mixia osmundae revealed by mono- and dinucleosome mapping.</title>
        <authorList>
            <person name="Nishida H."/>
            <person name="Kondo S."/>
            <person name="Matsumoto T."/>
            <person name="Suzuki Y."/>
            <person name="Yoshikawa H."/>
            <person name="Taylor T.D."/>
            <person name="Sugiyama J."/>
        </authorList>
    </citation>
    <scope>NUCLEOTIDE SEQUENCE [LARGE SCALE GENOMIC DNA]</scope>
    <source>
        <strain evidence="2">CBS 9802 / IAM 14324 / JCM 22182 / KY 12970</strain>
    </source>
</reference>